<name>A0AAV9F8W7_ACOCL</name>
<dbReference type="EMBL" id="JAUJYO010000003">
    <property type="protein sequence ID" value="KAK1322430.1"/>
    <property type="molecule type" value="Genomic_DNA"/>
</dbReference>
<proteinExistence type="predicted"/>
<reference evidence="1" key="2">
    <citation type="submission" date="2023-06" db="EMBL/GenBank/DDBJ databases">
        <authorList>
            <person name="Ma L."/>
            <person name="Liu K.-W."/>
            <person name="Li Z."/>
            <person name="Hsiao Y.-Y."/>
            <person name="Qi Y."/>
            <person name="Fu T."/>
            <person name="Tang G."/>
            <person name="Zhang D."/>
            <person name="Sun W.-H."/>
            <person name="Liu D.-K."/>
            <person name="Li Y."/>
            <person name="Chen G.-Z."/>
            <person name="Liu X.-D."/>
            <person name="Liao X.-Y."/>
            <person name="Jiang Y.-T."/>
            <person name="Yu X."/>
            <person name="Hao Y."/>
            <person name="Huang J."/>
            <person name="Zhao X.-W."/>
            <person name="Ke S."/>
            <person name="Chen Y.-Y."/>
            <person name="Wu W.-L."/>
            <person name="Hsu J.-L."/>
            <person name="Lin Y.-F."/>
            <person name="Huang M.-D."/>
            <person name="Li C.-Y."/>
            <person name="Huang L."/>
            <person name="Wang Z.-W."/>
            <person name="Zhao X."/>
            <person name="Zhong W.-Y."/>
            <person name="Peng D.-H."/>
            <person name="Ahmad S."/>
            <person name="Lan S."/>
            <person name="Zhang J.-S."/>
            <person name="Tsai W.-C."/>
            <person name="Van De Peer Y."/>
            <person name="Liu Z.-J."/>
        </authorList>
    </citation>
    <scope>NUCLEOTIDE SEQUENCE</scope>
    <source>
        <strain evidence="1">CP</strain>
        <tissue evidence="1">Leaves</tissue>
    </source>
</reference>
<dbReference type="Proteomes" id="UP001180020">
    <property type="component" value="Unassembled WGS sequence"/>
</dbReference>
<accession>A0AAV9F8W7</accession>
<evidence type="ECO:0000313" key="1">
    <source>
        <dbReference type="EMBL" id="KAK1322430.1"/>
    </source>
</evidence>
<sequence length="62" mass="7114">MERYGRPQLPLSKGTIRKRWSNTVRLRFTGVGAIGSVEFGQKIVNEEESDEVLAVEMKYNEI</sequence>
<keyword evidence="2" id="KW-1185">Reference proteome</keyword>
<organism evidence="1 2">
    <name type="scientific">Acorus calamus</name>
    <name type="common">Sweet flag</name>
    <dbReference type="NCBI Taxonomy" id="4465"/>
    <lineage>
        <taxon>Eukaryota</taxon>
        <taxon>Viridiplantae</taxon>
        <taxon>Streptophyta</taxon>
        <taxon>Embryophyta</taxon>
        <taxon>Tracheophyta</taxon>
        <taxon>Spermatophyta</taxon>
        <taxon>Magnoliopsida</taxon>
        <taxon>Liliopsida</taxon>
        <taxon>Acoraceae</taxon>
        <taxon>Acorus</taxon>
    </lineage>
</organism>
<comment type="caution">
    <text evidence="1">The sequence shown here is derived from an EMBL/GenBank/DDBJ whole genome shotgun (WGS) entry which is preliminary data.</text>
</comment>
<evidence type="ECO:0000313" key="2">
    <source>
        <dbReference type="Proteomes" id="UP001180020"/>
    </source>
</evidence>
<protein>
    <submittedName>
        <fullName evidence="1">Uncharacterized protein</fullName>
    </submittedName>
</protein>
<dbReference type="AlphaFoldDB" id="A0AAV9F8W7"/>
<reference evidence="1" key="1">
    <citation type="journal article" date="2023" name="Nat. Commun.">
        <title>Diploid and tetraploid genomes of Acorus and the evolution of monocots.</title>
        <authorList>
            <person name="Ma L."/>
            <person name="Liu K.W."/>
            <person name="Li Z."/>
            <person name="Hsiao Y.Y."/>
            <person name="Qi Y."/>
            <person name="Fu T."/>
            <person name="Tang G.D."/>
            <person name="Zhang D."/>
            <person name="Sun W.H."/>
            <person name="Liu D.K."/>
            <person name="Li Y."/>
            <person name="Chen G.Z."/>
            <person name="Liu X.D."/>
            <person name="Liao X.Y."/>
            <person name="Jiang Y.T."/>
            <person name="Yu X."/>
            <person name="Hao Y."/>
            <person name="Huang J."/>
            <person name="Zhao X.W."/>
            <person name="Ke S."/>
            <person name="Chen Y.Y."/>
            <person name="Wu W.L."/>
            <person name="Hsu J.L."/>
            <person name="Lin Y.F."/>
            <person name="Huang M.D."/>
            <person name="Li C.Y."/>
            <person name="Huang L."/>
            <person name="Wang Z.W."/>
            <person name="Zhao X."/>
            <person name="Zhong W.Y."/>
            <person name="Peng D.H."/>
            <person name="Ahmad S."/>
            <person name="Lan S."/>
            <person name="Zhang J.S."/>
            <person name="Tsai W.C."/>
            <person name="Van de Peer Y."/>
            <person name="Liu Z.J."/>
        </authorList>
    </citation>
    <scope>NUCLEOTIDE SEQUENCE</scope>
    <source>
        <strain evidence="1">CP</strain>
    </source>
</reference>
<gene>
    <name evidence="1" type="ORF">QJS10_CPA03g01368</name>
</gene>